<gene>
    <name evidence="3" type="ORF">FA15DRAFT_695183</name>
</gene>
<keyword evidence="2" id="KW-0472">Membrane</keyword>
<dbReference type="EMBL" id="ML210222">
    <property type="protein sequence ID" value="TFK23268.1"/>
    <property type="molecule type" value="Genomic_DNA"/>
</dbReference>
<dbReference type="STRING" id="230819.A0A5C3L4X7"/>
<keyword evidence="4" id="KW-1185">Reference proteome</keyword>
<reference evidence="3 4" key="1">
    <citation type="journal article" date="2019" name="Nat. Ecol. Evol.">
        <title>Megaphylogeny resolves global patterns of mushroom evolution.</title>
        <authorList>
            <person name="Varga T."/>
            <person name="Krizsan K."/>
            <person name="Foldi C."/>
            <person name="Dima B."/>
            <person name="Sanchez-Garcia M."/>
            <person name="Sanchez-Ramirez S."/>
            <person name="Szollosi G.J."/>
            <person name="Szarkandi J.G."/>
            <person name="Papp V."/>
            <person name="Albert L."/>
            <person name="Andreopoulos W."/>
            <person name="Angelini C."/>
            <person name="Antonin V."/>
            <person name="Barry K.W."/>
            <person name="Bougher N.L."/>
            <person name="Buchanan P."/>
            <person name="Buyck B."/>
            <person name="Bense V."/>
            <person name="Catcheside P."/>
            <person name="Chovatia M."/>
            <person name="Cooper J."/>
            <person name="Damon W."/>
            <person name="Desjardin D."/>
            <person name="Finy P."/>
            <person name="Geml J."/>
            <person name="Haridas S."/>
            <person name="Hughes K."/>
            <person name="Justo A."/>
            <person name="Karasinski D."/>
            <person name="Kautmanova I."/>
            <person name="Kiss B."/>
            <person name="Kocsube S."/>
            <person name="Kotiranta H."/>
            <person name="LaButti K.M."/>
            <person name="Lechner B.E."/>
            <person name="Liimatainen K."/>
            <person name="Lipzen A."/>
            <person name="Lukacs Z."/>
            <person name="Mihaltcheva S."/>
            <person name="Morgado L.N."/>
            <person name="Niskanen T."/>
            <person name="Noordeloos M.E."/>
            <person name="Ohm R.A."/>
            <person name="Ortiz-Santana B."/>
            <person name="Ovrebo C."/>
            <person name="Racz N."/>
            <person name="Riley R."/>
            <person name="Savchenko A."/>
            <person name="Shiryaev A."/>
            <person name="Soop K."/>
            <person name="Spirin V."/>
            <person name="Szebenyi C."/>
            <person name="Tomsovsky M."/>
            <person name="Tulloss R.E."/>
            <person name="Uehling J."/>
            <person name="Grigoriev I.V."/>
            <person name="Vagvolgyi C."/>
            <person name="Papp T."/>
            <person name="Martin F.M."/>
            <person name="Miettinen O."/>
            <person name="Hibbett D.S."/>
            <person name="Nagy L.G."/>
        </authorList>
    </citation>
    <scope>NUCLEOTIDE SEQUENCE [LARGE SCALE GENOMIC DNA]</scope>
    <source>
        <strain evidence="3 4">CBS 121175</strain>
    </source>
</reference>
<feature type="region of interest" description="Disordered" evidence="1">
    <location>
        <begin position="151"/>
        <end position="281"/>
    </location>
</feature>
<feature type="transmembrane region" description="Helical" evidence="2">
    <location>
        <begin position="385"/>
        <end position="405"/>
    </location>
</feature>
<dbReference type="AlphaFoldDB" id="A0A5C3L4X7"/>
<feature type="compositionally biased region" description="Low complexity" evidence="1">
    <location>
        <begin position="173"/>
        <end position="182"/>
    </location>
</feature>
<name>A0A5C3L4X7_COPMA</name>
<feature type="transmembrane region" description="Helical" evidence="2">
    <location>
        <begin position="417"/>
        <end position="440"/>
    </location>
</feature>
<evidence type="ECO:0000313" key="4">
    <source>
        <dbReference type="Proteomes" id="UP000307440"/>
    </source>
</evidence>
<keyword evidence="2" id="KW-0812">Transmembrane</keyword>
<dbReference type="Proteomes" id="UP000307440">
    <property type="component" value="Unassembled WGS sequence"/>
</dbReference>
<feature type="compositionally biased region" description="Low complexity" evidence="1">
    <location>
        <begin position="251"/>
        <end position="265"/>
    </location>
</feature>
<evidence type="ECO:0000256" key="1">
    <source>
        <dbReference type="SAM" id="MobiDB-lite"/>
    </source>
</evidence>
<feature type="transmembrane region" description="Helical" evidence="2">
    <location>
        <begin position="497"/>
        <end position="518"/>
    </location>
</feature>
<accession>A0A5C3L4X7</accession>
<keyword evidence="2" id="KW-1133">Transmembrane helix</keyword>
<feature type="compositionally biased region" description="Basic residues" evidence="1">
    <location>
        <begin position="215"/>
        <end position="227"/>
    </location>
</feature>
<evidence type="ECO:0000256" key="2">
    <source>
        <dbReference type="SAM" id="Phobius"/>
    </source>
</evidence>
<feature type="transmembrane region" description="Helical" evidence="2">
    <location>
        <begin position="461"/>
        <end position="491"/>
    </location>
</feature>
<proteinExistence type="predicted"/>
<feature type="region of interest" description="Disordered" evidence="1">
    <location>
        <begin position="546"/>
        <end position="575"/>
    </location>
</feature>
<organism evidence="3 4">
    <name type="scientific">Coprinopsis marcescibilis</name>
    <name type="common">Agaric fungus</name>
    <name type="synonym">Psathyrella marcescibilis</name>
    <dbReference type="NCBI Taxonomy" id="230819"/>
    <lineage>
        <taxon>Eukaryota</taxon>
        <taxon>Fungi</taxon>
        <taxon>Dikarya</taxon>
        <taxon>Basidiomycota</taxon>
        <taxon>Agaricomycotina</taxon>
        <taxon>Agaricomycetes</taxon>
        <taxon>Agaricomycetidae</taxon>
        <taxon>Agaricales</taxon>
        <taxon>Agaricineae</taxon>
        <taxon>Psathyrellaceae</taxon>
        <taxon>Coprinopsis</taxon>
    </lineage>
</organism>
<dbReference type="OrthoDB" id="2642524at2759"/>
<evidence type="ECO:0000313" key="3">
    <source>
        <dbReference type="EMBL" id="TFK23268.1"/>
    </source>
</evidence>
<feature type="compositionally biased region" description="Polar residues" evidence="1">
    <location>
        <begin position="151"/>
        <end position="166"/>
    </location>
</feature>
<sequence length="575" mass="63373">MTEEERWSITVVRAQGLRLMLPDKSWRPVVTLEVDNRATHETILGVDGQNPNLKQGLTLYDLRLSSVLEMKVWHILQGKKNGKNRRLVASSRQTLNELMQSMRIHKAVRSISQYTDVKLTCQSCKTRSTTLPSSKGRPQNGALLTLRVVTPTSPASPVDSQDTQRTLFEDQESSGSCSSSEPTAPPTPPESISDIIEVEPASPVAQSSPVAPNVFRRRRKKHKKHSKGYLMLSDHEHTYDSANYSGDESEGSSAASPSFLRSSQSELESQDPPDNSLFDTPLGSLFDLSSEQCLDTPPEHIPSHTVISTSTTQWFTASLLPQHTLDHSKPPVPPYTETIEVYEPVDLRMSWWERFIATFTMYAEIRDARMDSEFEAIFQRMRMEWTFIGTLLAGLAAVNTTVMSISPDSTIPLSPTALRATASSSIFTGLGIAATAYFILRYSFSPVDVFRSRALDVYSSYFFFAISSRVPTLCMVASAVCLMAFLGLVAFDVWPRGVVAVCFLVGIVMSLQFLVFGFHQLGKGIVGGGKRVVRVSRGVVRKMTGAGNIAPDQGTPASLPQKRDSKAVGTSSFVQ</sequence>
<protein>
    <submittedName>
        <fullName evidence="3">Uncharacterized protein</fullName>
    </submittedName>
</protein>